<protein>
    <recommendedName>
        <fullName evidence="2">Proteasome activator complex subunit 4 C-terminal domain-containing protein</fullName>
    </recommendedName>
</protein>
<dbReference type="InterPro" id="IPR021843">
    <property type="entry name" value="PSME4_C"/>
</dbReference>
<evidence type="ECO:0000313" key="4">
    <source>
        <dbReference type="Proteomes" id="UP000237271"/>
    </source>
</evidence>
<dbReference type="GO" id="GO:0016504">
    <property type="term" value="F:peptidase activator activity"/>
    <property type="evidence" value="ECO:0007669"/>
    <property type="project" value="InterPro"/>
</dbReference>
<dbReference type="Pfam" id="PF11919">
    <property type="entry name" value="PSME4_C"/>
    <property type="match status" value="1"/>
</dbReference>
<dbReference type="GO" id="GO:0005829">
    <property type="term" value="C:cytosol"/>
    <property type="evidence" value="ECO:0007669"/>
    <property type="project" value="TreeGrafter"/>
</dbReference>
<keyword evidence="4" id="KW-1185">Reference proteome</keyword>
<gene>
    <name evidence="3" type="ORF">PHPALM_28738</name>
</gene>
<reference evidence="3 4" key="1">
    <citation type="journal article" date="2017" name="Genome Biol. Evol.">
        <title>Phytophthora megakarya and P. palmivora, closely related causal agents of cacao black pod rot, underwent increases in genome sizes and gene numbers by different mechanisms.</title>
        <authorList>
            <person name="Ali S.S."/>
            <person name="Shao J."/>
            <person name="Lary D.J."/>
            <person name="Kronmiller B."/>
            <person name="Shen D."/>
            <person name="Strem M.D."/>
            <person name="Amoako-Attah I."/>
            <person name="Akrofi A.Y."/>
            <person name="Begoude B.A."/>
            <person name="Ten Hoopen G.M."/>
            <person name="Coulibaly K."/>
            <person name="Kebe B.I."/>
            <person name="Melnick R.L."/>
            <person name="Guiltinan M.J."/>
            <person name="Tyler B.M."/>
            <person name="Meinhardt L.W."/>
            <person name="Bailey B.A."/>
        </authorList>
    </citation>
    <scope>NUCLEOTIDE SEQUENCE [LARGE SCALE GENOMIC DNA]</scope>
    <source>
        <strain evidence="4">sbr112.9</strain>
    </source>
</reference>
<dbReference type="EMBL" id="NCKW01015649">
    <property type="protein sequence ID" value="POM62145.1"/>
    <property type="molecule type" value="Genomic_DNA"/>
</dbReference>
<feature type="domain" description="Proteasome activator complex subunit 4 C-terminal" evidence="2">
    <location>
        <begin position="229"/>
        <end position="319"/>
    </location>
</feature>
<dbReference type="PANTHER" id="PTHR32170:SF3">
    <property type="entry name" value="PROTEASOME ACTIVATOR COMPLEX SUBUNIT 4"/>
    <property type="match status" value="1"/>
</dbReference>
<evidence type="ECO:0000259" key="2">
    <source>
        <dbReference type="Pfam" id="PF11919"/>
    </source>
</evidence>
<dbReference type="GO" id="GO:0070628">
    <property type="term" value="F:proteasome binding"/>
    <property type="evidence" value="ECO:0007669"/>
    <property type="project" value="InterPro"/>
</dbReference>
<accession>A0A2P4X9C2</accession>
<dbReference type="PANTHER" id="PTHR32170">
    <property type="entry name" value="PROTEASOME ACTIVATOR COMPLEX SUBUNIT 4"/>
    <property type="match status" value="1"/>
</dbReference>
<dbReference type="GO" id="GO:0010499">
    <property type="term" value="P:proteasomal ubiquitin-independent protein catabolic process"/>
    <property type="evidence" value="ECO:0007669"/>
    <property type="project" value="TreeGrafter"/>
</dbReference>
<dbReference type="InterPro" id="IPR035309">
    <property type="entry name" value="PSME4"/>
</dbReference>
<comment type="caution">
    <text evidence="3">The sequence shown here is derived from an EMBL/GenBank/DDBJ whole genome shotgun (WGS) entry which is preliminary data.</text>
</comment>
<evidence type="ECO:0000256" key="1">
    <source>
        <dbReference type="SAM" id="Coils"/>
    </source>
</evidence>
<keyword evidence="1" id="KW-0175">Coiled coil</keyword>
<dbReference type="AlphaFoldDB" id="A0A2P4X9C2"/>
<organism evidence="3 4">
    <name type="scientific">Phytophthora palmivora</name>
    <dbReference type="NCBI Taxonomy" id="4796"/>
    <lineage>
        <taxon>Eukaryota</taxon>
        <taxon>Sar</taxon>
        <taxon>Stramenopiles</taxon>
        <taxon>Oomycota</taxon>
        <taxon>Peronosporomycetes</taxon>
        <taxon>Peronosporales</taxon>
        <taxon>Peronosporaceae</taxon>
        <taxon>Phytophthora</taxon>
    </lineage>
</organism>
<dbReference type="Proteomes" id="UP000237271">
    <property type="component" value="Unassembled WGS sequence"/>
</dbReference>
<dbReference type="OrthoDB" id="17907at2759"/>
<dbReference type="GO" id="GO:0005634">
    <property type="term" value="C:nucleus"/>
    <property type="evidence" value="ECO:0007669"/>
    <property type="project" value="TreeGrafter"/>
</dbReference>
<sequence length="320" mass="36961">MTSLDIASYAYRKSYGGYAKGEQVVLLSRNELVEKVMFFYAKRKVQQHFALASAIMRPDCDKDTRHRYEALLSEVEQLLKNPYEDPTQIEELERLENATQVKEEHVTGLLHMLSLPLARRNLWKKQDALLKRVLVVLLKSNVAIVKQVDSEVNKQREVQAMAKYALRGLLHNEQSGIVEAMSVRLTESAREARVKFSKLNRRYERLAGEGATDEELEKVQERLKKLEAKMTESVLSLSAIVLAFPHDVPHFVPPIFEELGRFLYMKRSSNTISFLEKDVKETLLEFKRTHQDNWLETKTKFSQAQLDVIEDVAIAPSYFS</sequence>
<evidence type="ECO:0000313" key="3">
    <source>
        <dbReference type="EMBL" id="POM62145.1"/>
    </source>
</evidence>
<proteinExistence type="predicted"/>
<name>A0A2P4X9C2_9STRA</name>
<feature type="coiled-coil region" evidence="1">
    <location>
        <begin position="189"/>
        <end position="236"/>
    </location>
</feature>